<dbReference type="Gene3D" id="3.90.1010.10">
    <property type="match status" value="1"/>
</dbReference>
<dbReference type="KEGG" id="mphi:EG856_01445"/>
<evidence type="ECO:0000259" key="1">
    <source>
        <dbReference type="Pfam" id="PF01592"/>
    </source>
</evidence>
<organism evidence="2 3">
    <name type="scientific">Mycoplasmopsis phocirhinis</name>
    <dbReference type="NCBI Taxonomy" id="142650"/>
    <lineage>
        <taxon>Bacteria</taxon>
        <taxon>Bacillati</taxon>
        <taxon>Mycoplasmatota</taxon>
        <taxon>Mycoplasmoidales</taxon>
        <taxon>Metamycoplasmataceae</taxon>
        <taxon>Mycoplasmopsis</taxon>
    </lineage>
</organism>
<dbReference type="InterPro" id="IPR002871">
    <property type="entry name" value="NIF_FeS_clus_asmbl_NifU_N"/>
</dbReference>
<dbReference type="Proteomes" id="UP000289326">
    <property type="component" value="Chromosome"/>
</dbReference>
<feature type="domain" description="NIF system FeS cluster assembly NifU N-terminal" evidence="1">
    <location>
        <begin position="1"/>
        <end position="113"/>
    </location>
</feature>
<dbReference type="GO" id="GO:0016226">
    <property type="term" value="P:iron-sulfur cluster assembly"/>
    <property type="evidence" value="ECO:0007669"/>
    <property type="project" value="InterPro"/>
</dbReference>
<sequence length="127" mass="14826">MSHYTQPRYKKNLAGEKFIKYGQTCADYLEFKYTLDENKIINLHFDAKGCAFMIASTDLLIEHFIGKNKEQILNFIDKYENFIKNGGNEQLENELGKLAIFKNVNEHPNRYFCATLFSSAIKEKLNE</sequence>
<dbReference type="CDD" id="cd06664">
    <property type="entry name" value="IscU_like"/>
    <property type="match status" value="1"/>
</dbReference>
<evidence type="ECO:0000313" key="3">
    <source>
        <dbReference type="Proteomes" id="UP000289326"/>
    </source>
</evidence>
<gene>
    <name evidence="2" type="ORF">EG856_01445</name>
</gene>
<proteinExistence type="predicted"/>
<dbReference type="GO" id="GO:0051536">
    <property type="term" value="F:iron-sulfur cluster binding"/>
    <property type="evidence" value="ECO:0007669"/>
    <property type="project" value="InterPro"/>
</dbReference>
<keyword evidence="3" id="KW-1185">Reference proteome</keyword>
<name>A0A4P6MPD2_9BACT</name>
<accession>A0A4P6MPD2</accession>
<dbReference type="OrthoDB" id="9804157at2"/>
<dbReference type="RefSeq" id="WP_130429363.1">
    <property type="nucleotide sequence ID" value="NZ_CP034841.1"/>
</dbReference>
<dbReference type="GO" id="GO:0005506">
    <property type="term" value="F:iron ion binding"/>
    <property type="evidence" value="ECO:0007669"/>
    <property type="project" value="InterPro"/>
</dbReference>
<dbReference type="SUPFAM" id="SSF82649">
    <property type="entry name" value="SufE/NifU"/>
    <property type="match status" value="1"/>
</dbReference>
<evidence type="ECO:0000313" key="2">
    <source>
        <dbReference type="EMBL" id="QBF34586.1"/>
    </source>
</evidence>
<dbReference type="Pfam" id="PF01592">
    <property type="entry name" value="NifU_N"/>
    <property type="match status" value="1"/>
</dbReference>
<dbReference type="AlphaFoldDB" id="A0A4P6MPD2"/>
<reference evidence="2 3" key="1">
    <citation type="submission" date="2019-01" db="EMBL/GenBank/DDBJ databases">
        <title>Complete sequence and annotation of the Mycoplasma phocirhinis strain 852T genome.</title>
        <authorList>
            <person name="Frasca S.Jr."/>
            <person name="Kutish G.F."/>
            <person name="Castellanos Gell J."/>
            <person name="Michaels D.L."/>
            <person name="Brown D.R."/>
        </authorList>
    </citation>
    <scope>NUCLEOTIDE SEQUENCE [LARGE SCALE GENOMIC DNA]</scope>
    <source>
        <strain evidence="2 3">852</strain>
    </source>
</reference>
<dbReference type="EMBL" id="CP034841">
    <property type="protein sequence ID" value="QBF34586.1"/>
    <property type="molecule type" value="Genomic_DNA"/>
</dbReference>
<protein>
    <recommendedName>
        <fullName evidence="1">NIF system FeS cluster assembly NifU N-terminal domain-containing protein</fullName>
    </recommendedName>
</protein>